<evidence type="ECO:0000313" key="7">
    <source>
        <dbReference type="EMBL" id="HIU49273.1"/>
    </source>
</evidence>
<dbReference type="GO" id="GO:0019284">
    <property type="term" value="P:L-methionine salvage from S-adenosylmethionine"/>
    <property type="evidence" value="ECO:0007669"/>
    <property type="project" value="TreeGrafter"/>
</dbReference>
<keyword evidence="3" id="KW-0028">Amino-acid biosynthesis</keyword>
<gene>
    <name evidence="7" type="primary">mtnN</name>
    <name evidence="7" type="ORF">IAB04_07885</name>
</gene>
<evidence type="ECO:0000256" key="2">
    <source>
        <dbReference type="ARBA" id="ARBA00011974"/>
    </source>
</evidence>
<dbReference type="GO" id="GO:0009164">
    <property type="term" value="P:nucleoside catabolic process"/>
    <property type="evidence" value="ECO:0007669"/>
    <property type="project" value="InterPro"/>
</dbReference>
<comment type="pathway">
    <text evidence="1">Amino-acid biosynthesis; L-methionine biosynthesis via salvage pathway; S-methyl-5-thio-alpha-D-ribose 1-phosphate from S-methyl-5'-thioadenosine (hydrolase route): step 1/2.</text>
</comment>
<evidence type="ECO:0000256" key="4">
    <source>
        <dbReference type="ARBA" id="ARBA00022801"/>
    </source>
</evidence>
<dbReference type="CDD" id="cd09008">
    <property type="entry name" value="MTAN"/>
    <property type="match status" value="1"/>
</dbReference>
<evidence type="ECO:0000313" key="8">
    <source>
        <dbReference type="Proteomes" id="UP000824111"/>
    </source>
</evidence>
<proteinExistence type="predicted"/>
<comment type="caution">
    <text evidence="7">The sequence shown here is derived from an EMBL/GenBank/DDBJ whole genome shotgun (WGS) entry which is preliminary data.</text>
</comment>
<dbReference type="GO" id="GO:0008930">
    <property type="term" value="F:methylthioadenosine nucleosidase activity"/>
    <property type="evidence" value="ECO:0007669"/>
    <property type="project" value="InterPro"/>
</dbReference>
<dbReference type="GO" id="GO:0019509">
    <property type="term" value="P:L-methionine salvage from methylthioadenosine"/>
    <property type="evidence" value="ECO:0007669"/>
    <property type="project" value="InterPro"/>
</dbReference>
<evidence type="ECO:0000259" key="6">
    <source>
        <dbReference type="Pfam" id="PF01048"/>
    </source>
</evidence>
<reference evidence="7" key="2">
    <citation type="journal article" date="2021" name="PeerJ">
        <title>Extensive microbial diversity within the chicken gut microbiome revealed by metagenomics and culture.</title>
        <authorList>
            <person name="Gilroy R."/>
            <person name="Ravi A."/>
            <person name="Getino M."/>
            <person name="Pursley I."/>
            <person name="Horton D.L."/>
            <person name="Alikhan N.F."/>
            <person name="Baker D."/>
            <person name="Gharbi K."/>
            <person name="Hall N."/>
            <person name="Watson M."/>
            <person name="Adriaenssens E.M."/>
            <person name="Foster-Nyarko E."/>
            <person name="Jarju S."/>
            <person name="Secka A."/>
            <person name="Antonio M."/>
            <person name="Oren A."/>
            <person name="Chaudhuri R.R."/>
            <person name="La Ragione R."/>
            <person name="Hildebrand F."/>
            <person name="Pallen M.J."/>
        </authorList>
    </citation>
    <scope>NUCLEOTIDE SEQUENCE</scope>
    <source>
        <strain evidence="7">ChiSjej4B22-9803</strain>
    </source>
</reference>
<name>A0A9D1LWB5_9FIRM</name>
<dbReference type="PANTHER" id="PTHR46832">
    <property type="entry name" value="5'-METHYLTHIOADENOSINE/S-ADENOSYLHOMOCYSTEINE NUCLEOSIDASE"/>
    <property type="match status" value="1"/>
</dbReference>
<accession>A0A9D1LWB5</accession>
<dbReference type="InterPro" id="IPR000845">
    <property type="entry name" value="Nucleoside_phosphorylase_d"/>
</dbReference>
<dbReference type="Proteomes" id="UP000824111">
    <property type="component" value="Unassembled WGS sequence"/>
</dbReference>
<protein>
    <recommendedName>
        <fullName evidence="2">adenosylhomocysteine nucleosidase</fullName>
        <ecNumber evidence="2">3.2.2.9</ecNumber>
    </recommendedName>
</protein>
<evidence type="ECO:0000256" key="3">
    <source>
        <dbReference type="ARBA" id="ARBA00022605"/>
    </source>
</evidence>
<dbReference type="SUPFAM" id="SSF53167">
    <property type="entry name" value="Purine and uridine phosphorylases"/>
    <property type="match status" value="1"/>
</dbReference>
<reference evidence="7" key="1">
    <citation type="submission" date="2020-10" db="EMBL/GenBank/DDBJ databases">
        <authorList>
            <person name="Gilroy R."/>
        </authorList>
    </citation>
    <scope>NUCLEOTIDE SEQUENCE</scope>
    <source>
        <strain evidence="7">ChiSjej4B22-9803</strain>
    </source>
</reference>
<feature type="domain" description="Nucleoside phosphorylase" evidence="6">
    <location>
        <begin position="4"/>
        <end position="223"/>
    </location>
</feature>
<sequence>MHCKVGIICASDEELAPFIPMLEPYTVFEKAMLNFYNGTIECVPVTALFSGVCKTNAAIAAQLLIDSAGCNVLINSGAAGGMDAAIKLFDTVISTEAAYWDVAEDVLTEFHPWMESVYFKADDQLIALAKRAVSDAPNVHFGRMITGEAFIDEQFRDSINERYSPLCVDMETAAIAHVCHVNRIPYIAVRTVTDTAKHSGVDVFDENCGKASAISADIVRMLLKEIKNTVWK</sequence>
<dbReference type="NCBIfam" id="TIGR01704">
    <property type="entry name" value="MTA_SAH-Nsdase"/>
    <property type="match status" value="1"/>
</dbReference>
<dbReference type="GO" id="GO:0005829">
    <property type="term" value="C:cytosol"/>
    <property type="evidence" value="ECO:0007669"/>
    <property type="project" value="TreeGrafter"/>
</dbReference>
<keyword evidence="4 7" id="KW-0378">Hydrolase</keyword>
<dbReference type="AlphaFoldDB" id="A0A9D1LWB5"/>
<organism evidence="7 8">
    <name type="scientific">Candidatus Avimonoglobus intestinipullorum</name>
    <dbReference type="NCBI Taxonomy" id="2840699"/>
    <lineage>
        <taxon>Bacteria</taxon>
        <taxon>Bacillati</taxon>
        <taxon>Bacillota</taxon>
        <taxon>Clostridia</taxon>
        <taxon>Eubacteriales</taxon>
        <taxon>Candidatus Avimonoglobus</taxon>
    </lineage>
</organism>
<evidence type="ECO:0000256" key="5">
    <source>
        <dbReference type="ARBA" id="ARBA00023167"/>
    </source>
</evidence>
<dbReference type="Gene3D" id="3.40.50.1580">
    <property type="entry name" value="Nucleoside phosphorylase domain"/>
    <property type="match status" value="1"/>
</dbReference>
<keyword evidence="5" id="KW-0486">Methionine biosynthesis</keyword>
<dbReference type="GO" id="GO:0008782">
    <property type="term" value="F:adenosylhomocysteine nucleosidase activity"/>
    <property type="evidence" value="ECO:0007669"/>
    <property type="project" value="UniProtKB-EC"/>
</dbReference>
<dbReference type="InterPro" id="IPR010049">
    <property type="entry name" value="MTA_SAH_Nsdase"/>
</dbReference>
<keyword evidence="7" id="KW-0326">Glycosidase</keyword>
<evidence type="ECO:0000256" key="1">
    <source>
        <dbReference type="ARBA" id="ARBA00004945"/>
    </source>
</evidence>
<dbReference type="Pfam" id="PF01048">
    <property type="entry name" value="PNP_UDP_1"/>
    <property type="match status" value="1"/>
</dbReference>
<dbReference type="EMBL" id="DVND01000197">
    <property type="protein sequence ID" value="HIU49273.1"/>
    <property type="molecule type" value="Genomic_DNA"/>
</dbReference>
<dbReference type="InterPro" id="IPR035994">
    <property type="entry name" value="Nucleoside_phosphorylase_sf"/>
</dbReference>
<dbReference type="EC" id="3.2.2.9" evidence="2"/>
<dbReference type="PANTHER" id="PTHR46832:SF1">
    <property type="entry name" value="5'-METHYLTHIOADENOSINE_S-ADENOSYLHOMOCYSTEINE NUCLEOSIDASE"/>
    <property type="match status" value="1"/>
</dbReference>